<keyword evidence="1" id="KW-1133">Transmembrane helix</keyword>
<sequence>MNPLPVFFVLPVAEAVAAPAAGGLETGTVLLGLLIVAVAWLASSVSNLRTEVAALKEALAVPPKPVVAAPSLPVPAGPTSDEVAVIAAAVHCLFGANARVVAVVPPSDHAQAWSREGRREVFQSHQIR</sequence>
<evidence type="ECO:0000313" key="2">
    <source>
        <dbReference type="EMBL" id="RXK53272.1"/>
    </source>
</evidence>
<accession>A0A4Q1C4F6</accession>
<keyword evidence="1" id="KW-0472">Membrane</keyword>
<dbReference type="EMBL" id="SDHX01000002">
    <property type="protein sequence ID" value="RXK53272.1"/>
    <property type="molecule type" value="Genomic_DNA"/>
</dbReference>
<name>A0A4Q1C4F6_9BACT</name>
<dbReference type="Proteomes" id="UP000290218">
    <property type="component" value="Unassembled WGS sequence"/>
</dbReference>
<dbReference type="AlphaFoldDB" id="A0A4Q1C4F6"/>
<dbReference type="RefSeq" id="WP_129048861.1">
    <property type="nucleotide sequence ID" value="NZ_SDHX01000002.1"/>
</dbReference>
<proteinExistence type="predicted"/>
<reference evidence="2 3" key="1">
    <citation type="submission" date="2019-01" db="EMBL/GenBank/DDBJ databases">
        <title>Lacunisphaera sp. strain TWA-58.</title>
        <authorList>
            <person name="Chen W.-M."/>
        </authorList>
    </citation>
    <scope>NUCLEOTIDE SEQUENCE [LARGE SCALE GENOMIC DNA]</scope>
    <source>
        <strain evidence="2 3">TWA-58</strain>
    </source>
</reference>
<evidence type="ECO:0000256" key="1">
    <source>
        <dbReference type="SAM" id="Phobius"/>
    </source>
</evidence>
<evidence type="ECO:0008006" key="4">
    <source>
        <dbReference type="Google" id="ProtNLM"/>
    </source>
</evidence>
<keyword evidence="1" id="KW-0812">Transmembrane</keyword>
<organism evidence="2 3">
    <name type="scientific">Oleiharenicola lentus</name>
    <dbReference type="NCBI Taxonomy" id="2508720"/>
    <lineage>
        <taxon>Bacteria</taxon>
        <taxon>Pseudomonadati</taxon>
        <taxon>Verrucomicrobiota</taxon>
        <taxon>Opitutia</taxon>
        <taxon>Opitutales</taxon>
        <taxon>Opitutaceae</taxon>
        <taxon>Oleiharenicola</taxon>
    </lineage>
</organism>
<dbReference type="OrthoDB" id="200401at2"/>
<keyword evidence="3" id="KW-1185">Reference proteome</keyword>
<feature type="transmembrane region" description="Helical" evidence="1">
    <location>
        <begin position="27"/>
        <end position="48"/>
    </location>
</feature>
<comment type="caution">
    <text evidence="2">The sequence shown here is derived from an EMBL/GenBank/DDBJ whole genome shotgun (WGS) entry which is preliminary data.</text>
</comment>
<gene>
    <name evidence="2" type="ORF">ESB00_16365</name>
</gene>
<evidence type="ECO:0000313" key="3">
    <source>
        <dbReference type="Proteomes" id="UP000290218"/>
    </source>
</evidence>
<protein>
    <recommendedName>
        <fullName evidence="4">Sodium pump decarboxylase subunit gamma</fullName>
    </recommendedName>
</protein>